<dbReference type="EMBL" id="QBMP01000134">
    <property type="protein sequence ID" value="PZO53207.1"/>
    <property type="molecule type" value="Genomic_DNA"/>
</dbReference>
<dbReference type="PANTHER" id="PTHR32347:SF23">
    <property type="entry name" value="BLL5650 PROTEIN"/>
    <property type="match status" value="1"/>
</dbReference>
<comment type="caution">
    <text evidence="6">The sequence shown here is derived from an EMBL/GenBank/DDBJ whole genome shotgun (WGS) entry which is preliminary data.</text>
</comment>
<keyword evidence="4" id="KW-0472">Membrane</keyword>
<dbReference type="PANTHER" id="PTHR32347">
    <property type="entry name" value="EFFLUX SYSTEM COMPONENT YKNX-RELATED"/>
    <property type="match status" value="1"/>
</dbReference>
<dbReference type="InterPro" id="IPR058792">
    <property type="entry name" value="Beta-barrel_RND_2"/>
</dbReference>
<protein>
    <recommendedName>
        <fullName evidence="5">CusB-like beta-barrel domain-containing protein</fullName>
    </recommendedName>
</protein>
<reference evidence="6 7" key="2">
    <citation type="submission" date="2018-06" db="EMBL/GenBank/DDBJ databases">
        <title>Metagenomic assembly of (sub)arctic Cyanobacteria and their associated microbiome from non-axenic cultures.</title>
        <authorList>
            <person name="Baurain D."/>
        </authorList>
    </citation>
    <scope>NUCLEOTIDE SEQUENCE [LARGE SCALE GENOMIC DNA]</scope>
    <source>
        <strain evidence="6">ULC027bin1</strain>
    </source>
</reference>
<reference evidence="7" key="1">
    <citation type="submission" date="2018-04" db="EMBL/GenBank/DDBJ databases">
        <authorList>
            <person name="Cornet L."/>
        </authorList>
    </citation>
    <scope>NUCLEOTIDE SEQUENCE [LARGE SCALE GENOMIC DNA]</scope>
</reference>
<evidence type="ECO:0000313" key="6">
    <source>
        <dbReference type="EMBL" id="PZO53207.1"/>
    </source>
</evidence>
<dbReference type="InterPro" id="IPR050465">
    <property type="entry name" value="UPF0194_transport"/>
</dbReference>
<sequence length="435" mass="47648">MTNPLNSSRIDIAPPLNPRLPLPSRRQMSRFIRHYWLSLSAVTGLVIVGCLPYQVSPSGRVQLLPLSQQRVQIGVAGRVNQVFAQGGDGEIIPAGEVLATLDAPDLQNQRQTLQEQINAQKATLAEAQAERDRLLNLPRPEQVAIYQSAVDVAKQQMSVAEQELTTAKTRAEFSRAEAERYAKLYQAGAVSEQESESFQQQAEVNQTVVTTQAANVQAKNQQLRQEQTQLESVLAGANPDEVQAANAKITAAQAEIRRQIQELQFVADELGRAQLQMPFDGRLVDQQLADKVGTYLEQGDTFAMAESGSSDRLRGQVQVPEVSADQLLPGRSVEVRLLAFPNQPLVGKIIAIEPSASLRSREQTREEVSGATFTAAEPAAGRMLHVIIDLPNPSGLLRPGMTGYAKIEGTTMPVAAAFSRSLIRFIKVEMWSWLP</sequence>
<evidence type="ECO:0000256" key="2">
    <source>
        <dbReference type="ARBA" id="ARBA00023054"/>
    </source>
</evidence>
<feature type="coiled-coil region" evidence="3">
    <location>
        <begin position="213"/>
        <end position="269"/>
    </location>
</feature>
<evidence type="ECO:0000313" key="7">
    <source>
        <dbReference type="Proteomes" id="UP000249794"/>
    </source>
</evidence>
<evidence type="ECO:0000256" key="1">
    <source>
        <dbReference type="ARBA" id="ARBA00004196"/>
    </source>
</evidence>
<feature type="domain" description="CusB-like beta-barrel" evidence="5">
    <location>
        <begin position="316"/>
        <end position="368"/>
    </location>
</feature>
<keyword evidence="2 3" id="KW-0175">Coiled coil</keyword>
<organism evidence="6 7">
    <name type="scientific">Phormidesmis priestleyi</name>
    <dbReference type="NCBI Taxonomy" id="268141"/>
    <lineage>
        <taxon>Bacteria</taxon>
        <taxon>Bacillati</taxon>
        <taxon>Cyanobacteriota</taxon>
        <taxon>Cyanophyceae</taxon>
        <taxon>Leptolyngbyales</taxon>
        <taxon>Leptolyngbyaceae</taxon>
        <taxon>Phormidesmis</taxon>
    </lineage>
</organism>
<keyword evidence="4" id="KW-0812">Transmembrane</keyword>
<dbReference type="Pfam" id="PF25954">
    <property type="entry name" value="Beta-barrel_RND_2"/>
    <property type="match status" value="1"/>
</dbReference>
<dbReference type="AlphaFoldDB" id="A0A2W4XBK7"/>
<name>A0A2W4XBK7_9CYAN</name>
<dbReference type="Gene3D" id="2.40.30.170">
    <property type="match status" value="1"/>
</dbReference>
<feature type="coiled-coil region" evidence="3">
    <location>
        <begin position="103"/>
        <end position="170"/>
    </location>
</feature>
<feature type="transmembrane region" description="Helical" evidence="4">
    <location>
        <begin position="35"/>
        <end position="55"/>
    </location>
</feature>
<dbReference type="Proteomes" id="UP000249794">
    <property type="component" value="Unassembled WGS sequence"/>
</dbReference>
<dbReference type="GO" id="GO:0030313">
    <property type="term" value="C:cell envelope"/>
    <property type="evidence" value="ECO:0007669"/>
    <property type="project" value="UniProtKB-SubCell"/>
</dbReference>
<proteinExistence type="predicted"/>
<dbReference type="Gene3D" id="2.40.50.100">
    <property type="match status" value="1"/>
</dbReference>
<evidence type="ECO:0000259" key="5">
    <source>
        <dbReference type="Pfam" id="PF25954"/>
    </source>
</evidence>
<gene>
    <name evidence="6" type="ORF">DCF15_12995</name>
</gene>
<accession>A0A2W4XBK7</accession>
<evidence type="ECO:0000256" key="4">
    <source>
        <dbReference type="SAM" id="Phobius"/>
    </source>
</evidence>
<dbReference type="Gene3D" id="1.10.287.470">
    <property type="entry name" value="Helix hairpin bin"/>
    <property type="match status" value="1"/>
</dbReference>
<evidence type="ECO:0000256" key="3">
    <source>
        <dbReference type="SAM" id="Coils"/>
    </source>
</evidence>
<comment type="subcellular location">
    <subcellularLocation>
        <location evidence="1">Cell envelope</location>
    </subcellularLocation>
</comment>
<keyword evidence="4" id="KW-1133">Transmembrane helix</keyword>